<reference evidence="2" key="1">
    <citation type="submission" date="2021-06" db="EMBL/GenBank/DDBJ databases">
        <authorList>
            <person name="Kallberg Y."/>
            <person name="Tangrot J."/>
            <person name="Rosling A."/>
        </authorList>
    </citation>
    <scope>NUCLEOTIDE SEQUENCE</scope>
    <source>
        <strain evidence="2">MT106</strain>
    </source>
</reference>
<proteinExistence type="predicted"/>
<sequence length="227" mass="26584">QPIANKTEQLEAAAAQQFSTYSNKAKETAYKPIDYYNKQEAFYRGLFWICVLPLEASREQAEIKELANQLKHYQTLYQKRVAQDLDANQLQSEIQALNQALQEKQKLTKYQAMLEQKIEDLGKQLIFTARQKIKGKKAAEELGQLAQTEQKETELNSLIQQKEQELAQQTRQIKELEQEYQEEKKELASFKNQFVHFQKVHQQQVLADLAQELTHQDQTIKELEQLL</sequence>
<comment type="caution">
    <text evidence="2">The sequence shown here is derived from an EMBL/GenBank/DDBJ whole genome shotgun (WGS) entry which is preliminary data.</text>
</comment>
<dbReference type="AlphaFoldDB" id="A0A9N9EQM4"/>
<keyword evidence="3" id="KW-1185">Reference proteome</keyword>
<feature type="non-terminal residue" evidence="2">
    <location>
        <position position="1"/>
    </location>
</feature>
<organism evidence="2 3">
    <name type="scientific">Ambispora gerdemannii</name>
    <dbReference type="NCBI Taxonomy" id="144530"/>
    <lineage>
        <taxon>Eukaryota</taxon>
        <taxon>Fungi</taxon>
        <taxon>Fungi incertae sedis</taxon>
        <taxon>Mucoromycota</taxon>
        <taxon>Glomeromycotina</taxon>
        <taxon>Glomeromycetes</taxon>
        <taxon>Archaeosporales</taxon>
        <taxon>Ambisporaceae</taxon>
        <taxon>Ambispora</taxon>
    </lineage>
</organism>
<keyword evidence="1" id="KW-0175">Coiled coil</keyword>
<name>A0A9N9EQM4_9GLOM</name>
<evidence type="ECO:0000256" key="1">
    <source>
        <dbReference type="SAM" id="Coils"/>
    </source>
</evidence>
<evidence type="ECO:0000313" key="3">
    <source>
        <dbReference type="Proteomes" id="UP000789831"/>
    </source>
</evidence>
<dbReference type="EMBL" id="CAJVPL010011801">
    <property type="protein sequence ID" value="CAG8685108.1"/>
    <property type="molecule type" value="Genomic_DNA"/>
</dbReference>
<accession>A0A9N9EQM4</accession>
<gene>
    <name evidence="2" type="ORF">AGERDE_LOCUS12842</name>
</gene>
<feature type="non-terminal residue" evidence="2">
    <location>
        <position position="227"/>
    </location>
</feature>
<evidence type="ECO:0000313" key="2">
    <source>
        <dbReference type="EMBL" id="CAG8685108.1"/>
    </source>
</evidence>
<protein>
    <submittedName>
        <fullName evidence="2">1465_t:CDS:1</fullName>
    </submittedName>
</protein>
<feature type="coiled-coil region" evidence="1">
    <location>
        <begin position="56"/>
        <end position="117"/>
    </location>
</feature>
<feature type="coiled-coil region" evidence="1">
    <location>
        <begin position="145"/>
        <end position="226"/>
    </location>
</feature>
<dbReference type="Proteomes" id="UP000789831">
    <property type="component" value="Unassembled WGS sequence"/>
</dbReference>